<feature type="domain" description="SB" evidence="10">
    <location>
        <begin position="338"/>
        <end position="406"/>
    </location>
</feature>
<sequence length="420" mass="47430">MPSISPGQTSSHACVQFLNSVLSRPNALPYEEEVKWSIRQHLVNVIQHFPGLQARTAGFTHNDGRQANLLQADGTIPMYYQDVKYNIPVTIWLTEPYPRKPPLVYVSPTRDMIIKPRHRLVDASGMVSVPYLQQWVFPRSNLVELVQNLSLHFGHDPPLYSRPSTPVPSPQQQQQQQQLQQQTQPQQQPQQSFHGMNPIYSSNSPPPTSAAPIPYPPPYYQQQQQQQQPSTRTEDPASVFKRNAVNTLVARVQQDVVSLRSSFEVEMDELFSVQASLNKRAEQLGKHLQELQHEKEGLEQQLQLLLTNTDVLETWLQSNDGPNASGDMNIDEAFEPCDVLSRQMLEASAEDLAIEDVLYSLDKAVQEGVITAEVYLRHVRMLARDQFFYRATSAKVRTAQMQAQVAGMAARAAPPPYVSS</sequence>
<dbReference type="KEGG" id="smo:SELMODRAFT_138144"/>
<feature type="compositionally biased region" description="Pro residues" evidence="9">
    <location>
        <begin position="204"/>
        <end position="219"/>
    </location>
</feature>
<feature type="domain" description="UEV" evidence="11">
    <location>
        <begin position="19"/>
        <end position="163"/>
    </location>
</feature>
<dbReference type="OMA" id="AFICMET"/>
<evidence type="ECO:0000256" key="4">
    <source>
        <dbReference type="ARBA" id="ARBA00022753"/>
    </source>
</evidence>
<name>D8TEQ5_SELML</name>
<feature type="compositionally biased region" description="Low complexity" evidence="9">
    <location>
        <begin position="220"/>
        <end position="230"/>
    </location>
</feature>
<keyword evidence="3 7" id="KW-0813">Transport</keyword>
<dbReference type="InterPro" id="IPR016135">
    <property type="entry name" value="UBQ-conjugating_enzyme/RWD"/>
</dbReference>
<dbReference type="PANTHER" id="PTHR23306">
    <property type="entry name" value="TUMOR SUSCEPTIBILITY GENE 101 PROTEIN-RELATED"/>
    <property type="match status" value="1"/>
</dbReference>
<evidence type="ECO:0000256" key="9">
    <source>
        <dbReference type="SAM" id="MobiDB-lite"/>
    </source>
</evidence>
<evidence type="ECO:0008006" key="14">
    <source>
        <dbReference type="Google" id="ProtNLM"/>
    </source>
</evidence>
<dbReference type="GO" id="GO:0000813">
    <property type="term" value="C:ESCRT I complex"/>
    <property type="evidence" value="ECO:0000318"/>
    <property type="project" value="GO_Central"/>
</dbReference>
<dbReference type="PROSITE" id="PS51312">
    <property type="entry name" value="SB"/>
    <property type="match status" value="1"/>
</dbReference>
<dbReference type="InterPro" id="IPR017916">
    <property type="entry name" value="SB_dom"/>
</dbReference>
<evidence type="ECO:0000256" key="1">
    <source>
        <dbReference type="ARBA" id="ARBA00004177"/>
    </source>
</evidence>
<keyword evidence="13" id="KW-1185">Reference proteome</keyword>
<dbReference type="CDD" id="cd11685">
    <property type="entry name" value="UEV_TSG101-like"/>
    <property type="match status" value="1"/>
</dbReference>
<evidence type="ECO:0000256" key="6">
    <source>
        <dbReference type="ARBA" id="ARBA00023054"/>
    </source>
</evidence>
<evidence type="ECO:0000256" key="7">
    <source>
        <dbReference type="PROSITE-ProRule" id="PRU00644"/>
    </source>
</evidence>
<feature type="compositionally biased region" description="Low complexity" evidence="9">
    <location>
        <begin position="170"/>
        <end position="191"/>
    </location>
</feature>
<evidence type="ECO:0000256" key="3">
    <source>
        <dbReference type="ARBA" id="ARBA00022448"/>
    </source>
</evidence>
<gene>
    <name evidence="12" type="ORF">SELMODRAFT_138144</name>
</gene>
<dbReference type="GO" id="GO:0008333">
    <property type="term" value="P:endosome to lysosome transport"/>
    <property type="evidence" value="ECO:0000318"/>
    <property type="project" value="GO_Central"/>
</dbReference>
<dbReference type="PROSITE" id="PS51322">
    <property type="entry name" value="UEV"/>
    <property type="match status" value="1"/>
</dbReference>
<keyword evidence="5 7" id="KW-0653">Protein transport</keyword>
<dbReference type="GO" id="GO:0015031">
    <property type="term" value="P:protein transport"/>
    <property type="evidence" value="ECO:0007669"/>
    <property type="project" value="UniProtKB-UniRule"/>
</dbReference>
<dbReference type="EMBL" id="GL377746">
    <property type="protein sequence ID" value="EFJ04866.1"/>
    <property type="molecule type" value="Genomic_DNA"/>
</dbReference>
<dbReference type="Pfam" id="PF09454">
    <property type="entry name" value="Vps23_core"/>
    <property type="match status" value="1"/>
</dbReference>
<comment type="subcellular location">
    <subcellularLocation>
        <location evidence="1">Endosome</location>
    </subcellularLocation>
</comment>
<comment type="similarity">
    <text evidence="2">Belongs to the ubiquitin-conjugating enzyme family. UEV subfamily.</text>
</comment>
<evidence type="ECO:0000313" key="12">
    <source>
        <dbReference type="EMBL" id="EFJ04866.1"/>
    </source>
</evidence>
<evidence type="ECO:0000313" key="13">
    <source>
        <dbReference type="Proteomes" id="UP000001514"/>
    </source>
</evidence>
<dbReference type="InterPro" id="IPR008883">
    <property type="entry name" value="UEV_N"/>
</dbReference>
<dbReference type="Gene3D" id="3.10.110.10">
    <property type="entry name" value="Ubiquitin Conjugating Enzyme"/>
    <property type="match status" value="1"/>
</dbReference>
<dbReference type="Gramene" id="EFJ04866">
    <property type="protein sequence ID" value="EFJ04866"/>
    <property type="gene ID" value="SELMODRAFT_138144"/>
</dbReference>
<dbReference type="Gene3D" id="6.10.140.820">
    <property type="match status" value="1"/>
</dbReference>
<evidence type="ECO:0000259" key="11">
    <source>
        <dbReference type="PROSITE" id="PS51322"/>
    </source>
</evidence>
<dbReference type="STRING" id="88036.D8TEQ5"/>
<dbReference type="HOGENOM" id="CLU_017548_0_0_1"/>
<dbReference type="InParanoid" id="D8TEQ5"/>
<feature type="region of interest" description="Disordered" evidence="9">
    <location>
        <begin position="156"/>
        <end position="236"/>
    </location>
</feature>
<dbReference type="AlphaFoldDB" id="D8TEQ5"/>
<evidence type="ECO:0000259" key="10">
    <source>
        <dbReference type="PROSITE" id="PS51312"/>
    </source>
</evidence>
<protein>
    <recommendedName>
        <fullName evidence="14">UEV domain-containing protein</fullName>
    </recommendedName>
</protein>
<evidence type="ECO:0000256" key="2">
    <source>
        <dbReference type="ARBA" id="ARBA00009594"/>
    </source>
</evidence>
<dbReference type="GO" id="GO:0043130">
    <property type="term" value="F:ubiquitin binding"/>
    <property type="evidence" value="ECO:0000318"/>
    <property type="project" value="GO_Central"/>
</dbReference>
<evidence type="ECO:0000256" key="8">
    <source>
        <dbReference type="SAM" id="Coils"/>
    </source>
</evidence>
<dbReference type="eggNOG" id="KOG2391">
    <property type="taxonomic scope" value="Eukaryota"/>
</dbReference>
<reference evidence="12 13" key="1">
    <citation type="journal article" date="2011" name="Science">
        <title>The Selaginella genome identifies genetic changes associated with the evolution of vascular plants.</title>
        <authorList>
            <person name="Banks J.A."/>
            <person name="Nishiyama T."/>
            <person name="Hasebe M."/>
            <person name="Bowman J.L."/>
            <person name="Gribskov M."/>
            <person name="dePamphilis C."/>
            <person name="Albert V.A."/>
            <person name="Aono N."/>
            <person name="Aoyama T."/>
            <person name="Ambrose B.A."/>
            <person name="Ashton N.W."/>
            <person name="Axtell M.J."/>
            <person name="Barker E."/>
            <person name="Barker M.S."/>
            <person name="Bennetzen J.L."/>
            <person name="Bonawitz N.D."/>
            <person name="Chapple C."/>
            <person name="Cheng C."/>
            <person name="Correa L.G."/>
            <person name="Dacre M."/>
            <person name="DeBarry J."/>
            <person name="Dreyer I."/>
            <person name="Elias M."/>
            <person name="Engstrom E.M."/>
            <person name="Estelle M."/>
            <person name="Feng L."/>
            <person name="Finet C."/>
            <person name="Floyd S.K."/>
            <person name="Frommer W.B."/>
            <person name="Fujita T."/>
            <person name="Gramzow L."/>
            <person name="Gutensohn M."/>
            <person name="Harholt J."/>
            <person name="Hattori M."/>
            <person name="Heyl A."/>
            <person name="Hirai T."/>
            <person name="Hiwatashi Y."/>
            <person name="Ishikawa M."/>
            <person name="Iwata M."/>
            <person name="Karol K.G."/>
            <person name="Koehler B."/>
            <person name="Kolukisaoglu U."/>
            <person name="Kubo M."/>
            <person name="Kurata T."/>
            <person name="Lalonde S."/>
            <person name="Li K."/>
            <person name="Li Y."/>
            <person name="Litt A."/>
            <person name="Lyons E."/>
            <person name="Manning G."/>
            <person name="Maruyama T."/>
            <person name="Michael T.P."/>
            <person name="Mikami K."/>
            <person name="Miyazaki S."/>
            <person name="Morinaga S."/>
            <person name="Murata T."/>
            <person name="Mueller-Roeber B."/>
            <person name="Nelson D.R."/>
            <person name="Obara M."/>
            <person name="Oguri Y."/>
            <person name="Olmstead R.G."/>
            <person name="Onodera N."/>
            <person name="Petersen B.L."/>
            <person name="Pils B."/>
            <person name="Prigge M."/>
            <person name="Rensing S.A."/>
            <person name="Riano-Pachon D.M."/>
            <person name="Roberts A.W."/>
            <person name="Sato Y."/>
            <person name="Scheller H.V."/>
            <person name="Schulz B."/>
            <person name="Schulz C."/>
            <person name="Shakirov E.V."/>
            <person name="Shibagaki N."/>
            <person name="Shinohara N."/>
            <person name="Shippen D.E."/>
            <person name="Soerensen I."/>
            <person name="Sotooka R."/>
            <person name="Sugimoto N."/>
            <person name="Sugita M."/>
            <person name="Sumikawa N."/>
            <person name="Tanurdzic M."/>
            <person name="Theissen G."/>
            <person name="Ulvskov P."/>
            <person name="Wakazuki S."/>
            <person name="Weng J.K."/>
            <person name="Willats W.W."/>
            <person name="Wipf D."/>
            <person name="Wolf P.G."/>
            <person name="Yang L."/>
            <person name="Zimmer A.D."/>
            <person name="Zhu Q."/>
            <person name="Mitros T."/>
            <person name="Hellsten U."/>
            <person name="Loque D."/>
            <person name="Otillar R."/>
            <person name="Salamov A."/>
            <person name="Schmutz J."/>
            <person name="Shapiro H."/>
            <person name="Lindquist E."/>
            <person name="Lucas S."/>
            <person name="Rokhsar D."/>
            <person name="Grigoriev I.V."/>
        </authorList>
    </citation>
    <scope>NUCLEOTIDE SEQUENCE [LARGE SCALE GENOMIC DNA]</scope>
</reference>
<dbReference type="Pfam" id="PF05743">
    <property type="entry name" value="UEV"/>
    <property type="match status" value="1"/>
</dbReference>
<keyword evidence="4" id="KW-0967">Endosome</keyword>
<dbReference type="InterPro" id="IPR052070">
    <property type="entry name" value="ESCRT-I_UEV_domain"/>
</dbReference>
<dbReference type="PANTHER" id="PTHR23306:SF3">
    <property type="entry name" value="TUMOR SUPPRESSOR PROTEIN 101"/>
    <property type="match status" value="1"/>
</dbReference>
<evidence type="ECO:0000256" key="5">
    <source>
        <dbReference type="ARBA" id="ARBA00022927"/>
    </source>
</evidence>
<proteinExistence type="inferred from homology"/>
<dbReference type="OrthoDB" id="306304at2759"/>
<dbReference type="SUPFAM" id="SSF140111">
    <property type="entry name" value="Endosomal sorting complex assembly domain"/>
    <property type="match status" value="1"/>
</dbReference>
<feature type="coiled-coil region" evidence="8">
    <location>
        <begin position="274"/>
        <end position="308"/>
    </location>
</feature>
<dbReference type="SUPFAM" id="SSF54495">
    <property type="entry name" value="UBC-like"/>
    <property type="match status" value="1"/>
</dbReference>
<dbReference type="InterPro" id="IPR037202">
    <property type="entry name" value="ESCRT_assembly_dom"/>
</dbReference>
<keyword evidence="6 8" id="KW-0175">Coiled coil</keyword>
<accession>D8TEQ5</accession>
<dbReference type="Proteomes" id="UP000001514">
    <property type="component" value="Unassembled WGS sequence"/>
</dbReference>
<dbReference type="FunCoup" id="D8TEQ5">
    <property type="interactions" value="3965"/>
</dbReference>
<organism evidence="13">
    <name type="scientific">Selaginella moellendorffii</name>
    <name type="common">Spikemoss</name>
    <dbReference type="NCBI Taxonomy" id="88036"/>
    <lineage>
        <taxon>Eukaryota</taxon>
        <taxon>Viridiplantae</taxon>
        <taxon>Streptophyta</taxon>
        <taxon>Embryophyta</taxon>
        <taxon>Tracheophyta</taxon>
        <taxon>Lycopodiopsida</taxon>
        <taxon>Selaginellales</taxon>
        <taxon>Selaginellaceae</taxon>
        <taxon>Selaginella</taxon>
    </lineage>
</organism>